<feature type="signal peptide" evidence="2">
    <location>
        <begin position="1"/>
        <end position="20"/>
    </location>
</feature>
<keyword evidence="1" id="KW-1133">Transmembrane helix</keyword>
<keyword evidence="1" id="KW-0812">Transmembrane</keyword>
<protein>
    <submittedName>
        <fullName evidence="3">Uncharacterized protein</fullName>
    </submittedName>
</protein>
<name>A0A7R9UB21_9STRA</name>
<proteinExistence type="predicted"/>
<dbReference type="AlphaFoldDB" id="A0A7R9UB21"/>
<dbReference type="EMBL" id="HBEA01012458">
    <property type="protein sequence ID" value="CAD8259988.1"/>
    <property type="molecule type" value="Transcribed_RNA"/>
</dbReference>
<gene>
    <name evidence="3" type="ORF">PPYR1160_LOCUS9490</name>
</gene>
<keyword evidence="1" id="KW-0472">Membrane</keyword>
<reference evidence="3" key="1">
    <citation type="submission" date="2021-01" db="EMBL/GenBank/DDBJ databases">
        <authorList>
            <person name="Corre E."/>
            <person name="Pelletier E."/>
            <person name="Niang G."/>
            <person name="Scheremetjew M."/>
            <person name="Finn R."/>
            <person name="Kale V."/>
            <person name="Holt S."/>
            <person name="Cochrane G."/>
            <person name="Meng A."/>
            <person name="Brown T."/>
            <person name="Cohen L."/>
        </authorList>
    </citation>
    <scope>NUCLEOTIDE SEQUENCE</scope>
    <source>
        <strain evidence="3">CCMP2078</strain>
    </source>
</reference>
<evidence type="ECO:0000256" key="1">
    <source>
        <dbReference type="SAM" id="Phobius"/>
    </source>
</evidence>
<sequence length="211" mass="22860">MKRALVAAVVSSLVVRGGYSFRLAPQSCSTRSAFRMLSDKAPEAAPSVAPRLRSAIQGALLGGALTFGVSTTAMASPQSEVEPVLEKLQEAENVDQLGVALDELSEVTGDGEALLPYSVKREVVKSLKQKARTSAFTWDNDAVAAYSRIYFKIDPFYVVELRPWLQFGPYAGGALYLATLFVQQRLPKYFTASYLAAAAIFVLPVIFLLNS</sequence>
<feature type="transmembrane region" description="Helical" evidence="1">
    <location>
        <begin position="164"/>
        <end position="182"/>
    </location>
</feature>
<keyword evidence="2" id="KW-0732">Signal</keyword>
<feature type="transmembrane region" description="Helical" evidence="1">
    <location>
        <begin position="189"/>
        <end position="209"/>
    </location>
</feature>
<evidence type="ECO:0000313" key="3">
    <source>
        <dbReference type="EMBL" id="CAD8259988.1"/>
    </source>
</evidence>
<feature type="chain" id="PRO_5030524028" evidence="2">
    <location>
        <begin position="21"/>
        <end position="211"/>
    </location>
</feature>
<evidence type="ECO:0000256" key="2">
    <source>
        <dbReference type="SAM" id="SignalP"/>
    </source>
</evidence>
<accession>A0A7R9UB21</accession>
<organism evidence="3">
    <name type="scientific">Pinguiococcus pyrenoidosus</name>
    <dbReference type="NCBI Taxonomy" id="172671"/>
    <lineage>
        <taxon>Eukaryota</taxon>
        <taxon>Sar</taxon>
        <taxon>Stramenopiles</taxon>
        <taxon>Ochrophyta</taxon>
        <taxon>Pinguiophyceae</taxon>
        <taxon>Pinguiochrysidales</taxon>
        <taxon>Pinguiochrysidaceae</taxon>
        <taxon>Pinguiococcus</taxon>
    </lineage>
</organism>